<feature type="transmembrane region" description="Helical" evidence="6">
    <location>
        <begin position="238"/>
        <end position="264"/>
    </location>
</feature>
<accession>A0A8J3Y5K7</accession>
<evidence type="ECO:0000256" key="4">
    <source>
        <dbReference type="ARBA" id="ARBA00022989"/>
    </source>
</evidence>
<evidence type="ECO:0000256" key="1">
    <source>
        <dbReference type="ARBA" id="ARBA00004651"/>
    </source>
</evidence>
<evidence type="ECO:0000313" key="9">
    <source>
        <dbReference type="Proteomes" id="UP000652013"/>
    </source>
</evidence>
<dbReference type="InterPro" id="IPR050189">
    <property type="entry name" value="MFS_Efflux_Transporters"/>
</dbReference>
<dbReference type="GO" id="GO:0022857">
    <property type="term" value="F:transmembrane transporter activity"/>
    <property type="evidence" value="ECO:0007669"/>
    <property type="project" value="InterPro"/>
</dbReference>
<dbReference type="InterPro" id="IPR020846">
    <property type="entry name" value="MFS_dom"/>
</dbReference>
<evidence type="ECO:0000256" key="6">
    <source>
        <dbReference type="SAM" id="Phobius"/>
    </source>
</evidence>
<dbReference type="InterPro" id="IPR036259">
    <property type="entry name" value="MFS_trans_sf"/>
</dbReference>
<dbReference type="SUPFAM" id="SSF103473">
    <property type="entry name" value="MFS general substrate transporter"/>
    <property type="match status" value="1"/>
</dbReference>
<proteinExistence type="predicted"/>
<dbReference type="RefSeq" id="WP_203937196.1">
    <property type="nucleotide sequence ID" value="NZ_BAAAGJ010000005.1"/>
</dbReference>
<feature type="transmembrane region" description="Helical" evidence="6">
    <location>
        <begin position="82"/>
        <end position="103"/>
    </location>
</feature>
<dbReference type="CDD" id="cd17324">
    <property type="entry name" value="MFS_NepI_like"/>
    <property type="match status" value="1"/>
</dbReference>
<feature type="transmembrane region" description="Helical" evidence="6">
    <location>
        <begin position="56"/>
        <end position="75"/>
    </location>
</feature>
<dbReference type="InterPro" id="IPR011701">
    <property type="entry name" value="MFS"/>
</dbReference>
<feature type="transmembrane region" description="Helical" evidence="6">
    <location>
        <begin position="12"/>
        <end position="36"/>
    </location>
</feature>
<comment type="subcellular location">
    <subcellularLocation>
        <location evidence="1">Cell membrane</location>
        <topology evidence="1">Multi-pass membrane protein</topology>
    </subcellularLocation>
</comment>
<dbReference type="Proteomes" id="UP000652013">
    <property type="component" value="Unassembled WGS sequence"/>
</dbReference>
<dbReference type="AlphaFoldDB" id="A0A8J3Y5K7"/>
<comment type="caution">
    <text evidence="8">The sequence shown here is derived from an EMBL/GenBank/DDBJ whole genome shotgun (WGS) entry which is preliminary data.</text>
</comment>
<feature type="transmembrane region" description="Helical" evidence="6">
    <location>
        <begin position="168"/>
        <end position="191"/>
    </location>
</feature>
<keyword evidence="9" id="KW-1185">Reference proteome</keyword>
<feature type="transmembrane region" description="Helical" evidence="6">
    <location>
        <begin position="142"/>
        <end position="162"/>
    </location>
</feature>
<dbReference type="Pfam" id="PF07690">
    <property type="entry name" value="MFS_1"/>
    <property type="match status" value="1"/>
</dbReference>
<feature type="domain" description="Major facilitator superfamily (MFS) profile" evidence="7">
    <location>
        <begin position="14"/>
        <end position="387"/>
    </location>
</feature>
<dbReference type="EMBL" id="BOOY01000006">
    <property type="protein sequence ID" value="GIJ01882.1"/>
    <property type="molecule type" value="Genomic_DNA"/>
</dbReference>
<dbReference type="Gene3D" id="1.20.1250.20">
    <property type="entry name" value="MFS general substrate transporter like domains"/>
    <property type="match status" value="1"/>
</dbReference>
<evidence type="ECO:0000256" key="2">
    <source>
        <dbReference type="ARBA" id="ARBA00022475"/>
    </source>
</evidence>
<dbReference type="PANTHER" id="PTHR43124">
    <property type="entry name" value="PURINE EFFLUX PUMP PBUE"/>
    <property type="match status" value="1"/>
</dbReference>
<gene>
    <name evidence="8" type="primary">araJ</name>
    <name evidence="8" type="ORF">Sya03_12340</name>
</gene>
<feature type="transmembrane region" description="Helical" evidence="6">
    <location>
        <begin position="365"/>
        <end position="382"/>
    </location>
</feature>
<evidence type="ECO:0000256" key="5">
    <source>
        <dbReference type="ARBA" id="ARBA00023136"/>
    </source>
</evidence>
<keyword evidence="4 6" id="KW-1133">Transmembrane helix</keyword>
<dbReference type="GO" id="GO:0005886">
    <property type="term" value="C:plasma membrane"/>
    <property type="evidence" value="ECO:0007669"/>
    <property type="project" value="UniProtKB-SubCell"/>
</dbReference>
<feature type="transmembrane region" description="Helical" evidence="6">
    <location>
        <begin position="211"/>
        <end position="232"/>
    </location>
</feature>
<evidence type="ECO:0000259" key="7">
    <source>
        <dbReference type="PROSITE" id="PS50850"/>
    </source>
</evidence>
<keyword evidence="3 6" id="KW-0812">Transmembrane</keyword>
<evidence type="ECO:0000256" key="3">
    <source>
        <dbReference type="ARBA" id="ARBA00022692"/>
    </source>
</evidence>
<reference evidence="8" key="1">
    <citation type="submission" date="2021-01" db="EMBL/GenBank/DDBJ databases">
        <title>Whole genome shotgun sequence of Spirilliplanes yamanashiensis NBRC 15828.</title>
        <authorList>
            <person name="Komaki H."/>
            <person name="Tamura T."/>
        </authorList>
    </citation>
    <scope>NUCLEOTIDE SEQUENCE</scope>
    <source>
        <strain evidence="8">NBRC 15828</strain>
    </source>
</reference>
<sequence length="387" mass="37486">MTVTATAAPPRGALIPLLAAGTFAIGTDTFVVAGVLPGLTADLGLSVAQAGQLVTVYALAFAVAAPVLGAALGAVPRRTLLVAALAVFVLGNVVSALAPGYALLLAGRVVAALGAAAYTPAAAAAAAALVPPERRGRALATVLGGVTAATVLGVPIGAWIGLGSDWRQTFVLVAVLAGVATAGLAALLPAVAAPPAVPLGARLRVLADRGVLTIIATTVLIFVGGFSVYTYLAPVLTAAGAGATQVALLLLVFGVAGVAGNWLGGRLTDRLGPVPVLRAGLAAFTLVLLAFPLLATSLPGAALGLAAWGVTAWSTTVPQQHRLLAAAPHAPMVAVGLNSAAVFLGIGVAGAAGAAGIGLVGLGQLGYLGAPVVLAALLLTGLRRPAG</sequence>
<name>A0A8J3Y5K7_9ACTN</name>
<feature type="transmembrane region" description="Helical" evidence="6">
    <location>
        <begin position="109"/>
        <end position="130"/>
    </location>
</feature>
<keyword evidence="2" id="KW-1003">Cell membrane</keyword>
<evidence type="ECO:0000313" key="8">
    <source>
        <dbReference type="EMBL" id="GIJ01882.1"/>
    </source>
</evidence>
<organism evidence="8 9">
    <name type="scientific">Spirilliplanes yamanashiensis</name>
    <dbReference type="NCBI Taxonomy" id="42233"/>
    <lineage>
        <taxon>Bacteria</taxon>
        <taxon>Bacillati</taxon>
        <taxon>Actinomycetota</taxon>
        <taxon>Actinomycetes</taxon>
        <taxon>Micromonosporales</taxon>
        <taxon>Micromonosporaceae</taxon>
        <taxon>Spirilliplanes</taxon>
    </lineage>
</organism>
<feature type="transmembrane region" description="Helical" evidence="6">
    <location>
        <begin position="330"/>
        <end position="359"/>
    </location>
</feature>
<keyword evidence="5 6" id="KW-0472">Membrane</keyword>
<dbReference type="PANTHER" id="PTHR43124:SF10">
    <property type="entry name" value="PURINE EFFLUX PUMP PBUE"/>
    <property type="match status" value="1"/>
</dbReference>
<dbReference type="PROSITE" id="PS50850">
    <property type="entry name" value="MFS"/>
    <property type="match status" value="1"/>
</dbReference>
<protein>
    <submittedName>
        <fullName evidence="8">MFS transporter</fullName>
    </submittedName>
</protein>